<dbReference type="InterPro" id="IPR032466">
    <property type="entry name" value="Metal_Hydrolase"/>
</dbReference>
<dbReference type="GO" id="GO:0019556">
    <property type="term" value="P:L-histidine catabolic process to glutamate and formamide"/>
    <property type="evidence" value="ECO:0007669"/>
    <property type="project" value="InterPro"/>
</dbReference>
<reference evidence="9" key="1">
    <citation type="submission" date="2020-05" db="EMBL/GenBank/DDBJ databases">
        <authorList>
            <person name="Chiriac C."/>
            <person name="Salcher M."/>
            <person name="Ghai R."/>
            <person name="Kavagutti S V."/>
        </authorList>
    </citation>
    <scope>NUCLEOTIDE SEQUENCE</scope>
</reference>
<keyword evidence="7" id="KW-0408">Iron</keyword>
<evidence type="ECO:0000256" key="7">
    <source>
        <dbReference type="ARBA" id="ARBA00023004"/>
    </source>
</evidence>
<keyword evidence="5" id="KW-0369">Histidine metabolism</keyword>
<keyword evidence="6" id="KW-0862">Zinc</keyword>
<dbReference type="EMBL" id="CAFABK010000017">
    <property type="protein sequence ID" value="CAB4826847.1"/>
    <property type="molecule type" value="Genomic_DNA"/>
</dbReference>
<evidence type="ECO:0000256" key="6">
    <source>
        <dbReference type="ARBA" id="ARBA00022833"/>
    </source>
</evidence>
<dbReference type="NCBIfam" id="TIGR01224">
    <property type="entry name" value="hutI"/>
    <property type="match status" value="1"/>
</dbReference>
<dbReference type="GO" id="GO:0005737">
    <property type="term" value="C:cytoplasm"/>
    <property type="evidence" value="ECO:0007669"/>
    <property type="project" value="InterPro"/>
</dbReference>
<evidence type="ECO:0000256" key="4">
    <source>
        <dbReference type="ARBA" id="ARBA00022801"/>
    </source>
</evidence>
<accession>A0A6J7A1S6</accession>
<dbReference type="HAMAP" id="MF_00372">
    <property type="entry name" value="HutI"/>
    <property type="match status" value="1"/>
</dbReference>
<dbReference type="PANTHER" id="PTHR42752">
    <property type="entry name" value="IMIDAZOLONEPROPIONASE"/>
    <property type="match status" value="1"/>
</dbReference>
<name>A0A6J7A1S6_9ZZZZ</name>
<feature type="domain" description="Amidohydrolase-related" evidence="8">
    <location>
        <begin position="62"/>
        <end position="363"/>
    </location>
</feature>
<evidence type="ECO:0000256" key="5">
    <source>
        <dbReference type="ARBA" id="ARBA00022808"/>
    </source>
</evidence>
<dbReference type="GO" id="GO:0046872">
    <property type="term" value="F:metal ion binding"/>
    <property type="evidence" value="ECO:0007669"/>
    <property type="project" value="UniProtKB-KW"/>
</dbReference>
<keyword evidence="4" id="KW-0378">Hydrolase</keyword>
<dbReference type="EC" id="3.5.2.7" evidence="2"/>
<evidence type="ECO:0000259" key="8">
    <source>
        <dbReference type="Pfam" id="PF01979"/>
    </source>
</evidence>
<dbReference type="Gene3D" id="3.20.20.140">
    <property type="entry name" value="Metal-dependent hydrolases"/>
    <property type="match status" value="1"/>
</dbReference>
<dbReference type="InterPro" id="IPR006680">
    <property type="entry name" value="Amidohydro-rel"/>
</dbReference>
<dbReference type="AlphaFoldDB" id="A0A6J7A1S6"/>
<dbReference type="InterPro" id="IPR011059">
    <property type="entry name" value="Metal-dep_hydrolase_composite"/>
</dbReference>
<evidence type="ECO:0000313" key="9">
    <source>
        <dbReference type="EMBL" id="CAB4826847.1"/>
    </source>
</evidence>
<proteinExistence type="inferred from homology"/>
<protein>
    <recommendedName>
        <fullName evidence="2">imidazolonepropionase</fullName>
        <ecNumber evidence="2">3.5.2.7</ecNumber>
    </recommendedName>
</protein>
<dbReference type="Gene3D" id="2.30.40.10">
    <property type="entry name" value="Urease, subunit C, domain 1"/>
    <property type="match status" value="1"/>
</dbReference>
<sequence length="392" mass="41162">MAATALVNIGTLVTNDATLGNGTLGVIENAALIFEGEQITWVGPATEAPIADQRIDLAGRAVLPGFVDSHAHLMFAGDRSAEFAARMAGSPYHAGGIRSTVAMTRAASDAQLQENLTRLVNELYSTGITTFETKSGYGLTVADESRALAIASTITPETTYLGAHVVPAEFADDPAGYVDLVTHEMLTACAPHAKWIDVFCDRGAFDGDQARAILRAGIDQGLMARVHANQLQAGPGIQVAVEMNAASADHCTHLTDTDIELLAGSNTVATLLPGAEFATRSPYPDARRLLDAGATVAIATDCNPGSSFTTSMPFCIALAVREMRLTPDEAVWSATLGGARALRRTDIGRITVGARADILALNAPSHVHLAYRPGVDLTHQVWVGGRAHRVAS</sequence>
<dbReference type="SUPFAM" id="SSF51338">
    <property type="entry name" value="Composite domain of metallo-dependent hydrolases"/>
    <property type="match status" value="1"/>
</dbReference>
<dbReference type="InterPro" id="IPR005920">
    <property type="entry name" value="HutI"/>
</dbReference>
<dbReference type="SUPFAM" id="SSF51556">
    <property type="entry name" value="Metallo-dependent hydrolases"/>
    <property type="match status" value="1"/>
</dbReference>
<keyword evidence="3" id="KW-0479">Metal-binding</keyword>
<gene>
    <name evidence="9" type="ORF">UFOPK3204_00558</name>
</gene>
<dbReference type="Pfam" id="PF01979">
    <property type="entry name" value="Amidohydro_1"/>
    <property type="match status" value="1"/>
</dbReference>
<evidence type="ECO:0000256" key="3">
    <source>
        <dbReference type="ARBA" id="ARBA00022723"/>
    </source>
</evidence>
<evidence type="ECO:0000256" key="2">
    <source>
        <dbReference type="ARBA" id="ARBA00012864"/>
    </source>
</evidence>
<dbReference type="GO" id="GO:0050480">
    <property type="term" value="F:imidazolonepropionase activity"/>
    <property type="evidence" value="ECO:0007669"/>
    <property type="project" value="UniProtKB-EC"/>
</dbReference>
<organism evidence="9">
    <name type="scientific">freshwater metagenome</name>
    <dbReference type="NCBI Taxonomy" id="449393"/>
    <lineage>
        <taxon>unclassified sequences</taxon>
        <taxon>metagenomes</taxon>
        <taxon>ecological metagenomes</taxon>
    </lineage>
</organism>
<comment type="pathway">
    <text evidence="1">Amino-acid degradation.</text>
</comment>
<evidence type="ECO:0000256" key="1">
    <source>
        <dbReference type="ARBA" id="ARBA00005023"/>
    </source>
</evidence>
<dbReference type="PANTHER" id="PTHR42752:SF1">
    <property type="entry name" value="IMIDAZOLONEPROPIONASE-RELATED"/>
    <property type="match status" value="1"/>
</dbReference>